<feature type="compositionally biased region" description="Acidic residues" evidence="2">
    <location>
        <begin position="1099"/>
        <end position="1113"/>
    </location>
</feature>
<feature type="region of interest" description="Disordered" evidence="2">
    <location>
        <begin position="1084"/>
        <end position="1127"/>
    </location>
</feature>
<feature type="region of interest" description="Disordered" evidence="2">
    <location>
        <begin position="618"/>
        <end position="653"/>
    </location>
</feature>
<dbReference type="GO" id="GO:0001181">
    <property type="term" value="F:RNA polymerase I general transcription initiation factor activity"/>
    <property type="evidence" value="ECO:0007669"/>
    <property type="project" value="InterPro"/>
</dbReference>
<dbReference type="AlphaFoldDB" id="A0A8X7N853"/>
<reference evidence="3" key="2">
    <citation type="journal article" date="2019" name="IMA Fungus">
        <title>Genome sequencing and comparison of five Tilletia species to identify candidate genes for the detection of regulated species infecting wheat.</title>
        <authorList>
            <person name="Nguyen H.D.T."/>
            <person name="Sultana T."/>
            <person name="Kesanakurti P."/>
            <person name="Hambleton S."/>
        </authorList>
    </citation>
    <scope>NUCLEOTIDE SEQUENCE</scope>
    <source>
        <strain evidence="3">DAOMC 236422</strain>
    </source>
</reference>
<sequence>MRPSADHIDIQKATAYGQRKRDASRVARAAANNPSNMPPLSGTGAGSSSNSGPGSLRLSKLATLTGSGAAAPLSTHSSMLVTTPGSARKRTYDTLLATDTPPQSPSRTSASLAGSTNTHDLADAYRPTLYAAFLANVFSDSPNTAAAKANSAAPGATTSLPGKRGSPTFGSSPASNSASYNQFIAQLRISTASRPSGSASLSQLAQWLSALTHHVSKLDHRNHAELVEAVLAIPWPTLGPSISRAWTTFVCSLLSARAEWLGAVLGHAVRALGYHSDWHELPLGAAPSYTARSATRRLVYLRVHALLRSLLSLIPTLPTTLFPLLLSNLPPKRSPLRTQGLYILNILRVTEYAPELTEGIWAAVVHRVMSIDVEVQMEVEDLEDDQGRLDFLDGAAGQDPDAPQLNGIIVDILDRPLSEEDADDIDADSDVDPTDAIGDDILNDPGVYNGSGNDGGAGDAGTLLDELSSGDDSSDSDIEDGHGPPKSVAQRRADAMLRQQEAVRSIKKNVKKLDVVMQILYEYLRRADASFMGLASPNSSGYFDDAAAAVAGSLSTSGTLGRSKSSSMMVKKERSTDGDEDLLMVAGQMDEDEAQPDTPLGTGKSALGAGIKLRRVDSPVSSLGRPQRGGGFPFEATPSPSPGLAPSGLSSAGGIAHPARRTNLFHTLLSIFDRLVLPTFRSRHVQFVMFWFSSLDAEYADTFLGMLLSKSLYSGPAGAERAREGSSGGVISIDAVLSQGDNAMSDLYQRHEASSPILRKAAASYVASLVSRASFIGTLHTRAVVLNLCAFLDAYLEQYAFACAHAASYTSSRAPNLSLDGLDSGNGGPPAPGSPVHDVFYSIAQALFYIFCFRWRDLELNASGSGAMDDGAAQGAETGKRQPPSRSKAGGSGGGGEPGSFSGLASKSYSSSGTTTSMSDTSGTGASSIGSAAAAAAAAAHWKTNGFGSGSLAFSHSSSASSGSMSGTGSYGPRSLEGRAAQQGVPEVLGSASSSGTSSRVWCDGLDVVQRVITSSLNPLRYCSPTVVRQFAYVAKVTGLVYCYSIIEANNRMIGTASSGVGAKVNTSVSMTASGTLKPLQAVLAKSRKREDTPTQPGDDNDEDEDDGDDDDLPQPAGSERLDGFFPFDPYRLQNSMGFVDGLYRQWEDVAPEDGDDDDSDEEEEEEDGDSSDSPSESSSDASDDDDSGDESHGRRLKVPPPSGAVLIPASSSSGRRAGSQSSGSGGERDRDRFAQSFEAMSLSPNPM</sequence>
<dbReference type="PANTHER" id="PTHR12790">
    <property type="entry name" value="TRANSCRIPTION INITIATION FACTOR IA RRN3"/>
    <property type="match status" value="1"/>
</dbReference>
<comment type="similarity">
    <text evidence="1">Belongs to the RRN3 family.</text>
</comment>
<feature type="compositionally biased region" description="Low complexity" evidence="2">
    <location>
        <begin position="1210"/>
        <end position="1223"/>
    </location>
</feature>
<evidence type="ECO:0000313" key="3">
    <source>
        <dbReference type="EMBL" id="KAE8268921.1"/>
    </source>
</evidence>
<feature type="region of interest" description="Disordered" evidence="2">
    <location>
        <begin position="422"/>
        <end position="489"/>
    </location>
</feature>
<dbReference type="Pfam" id="PF05327">
    <property type="entry name" value="RRN3"/>
    <property type="match status" value="3"/>
</dbReference>
<keyword evidence="4" id="KW-1185">Reference proteome</keyword>
<evidence type="ECO:0000256" key="2">
    <source>
        <dbReference type="SAM" id="MobiDB-lite"/>
    </source>
</evidence>
<protein>
    <recommendedName>
        <fullName evidence="5">RNA polymerase I-specific transcription initiation factor RRN3</fullName>
    </recommendedName>
</protein>
<feature type="compositionally biased region" description="Low complexity" evidence="2">
    <location>
        <begin position="899"/>
        <end position="925"/>
    </location>
</feature>
<feature type="region of interest" description="Disordered" evidence="2">
    <location>
        <begin position="556"/>
        <end position="577"/>
    </location>
</feature>
<organism evidence="3 4">
    <name type="scientific">Tilletia walkeri</name>
    <dbReference type="NCBI Taxonomy" id="117179"/>
    <lineage>
        <taxon>Eukaryota</taxon>
        <taxon>Fungi</taxon>
        <taxon>Dikarya</taxon>
        <taxon>Basidiomycota</taxon>
        <taxon>Ustilaginomycotina</taxon>
        <taxon>Exobasidiomycetes</taxon>
        <taxon>Tilletiales</taxon>
        <taxon>Tilletiaceae</taxon>
        <taxon>Tilletia</taxon>
    </lineage>
</organism>
<feature type="region of interest" description="Disordered" evidence="2">
    <location>
        <begin position="1"/>
        <end position="58"/>
    </location>
</feature>
<gene>
    <name evidence="3" type="ORF">A4X09_0g3421</name>
</gene>
<dbReference type="EMBL" id="LWDG02000121">
    <property type="protein sequence ID" value="KAE8268921.1"/>
    <property type="molecule type" value="Genomic_DNA"/>
</dbReference>
<feature type="compositionally biased region" description="Low complexity" evidence="2">
    <location>
        <begin position="1172"/>
        <end position="1181"/>
    </location>
</feature>
<feature type="compositionally biased region" description="Polar residues" evidence="2">
    <location>
        <begin position="105"/>
        <end position="115"/>
    </location>
</feature>
<feature type="region of interest" description="Disordered" evidence="2">
    <location>
        <begin position="869"/>
        <end position="925"/>
    </location>
</feature>
<evidence type="ECO:0000313" key="4">
    <source>
        <dbReference type="Proteomes" id="UP000078113"/>
    </source>
</evidence>
<feature type="region of interest" description="Disordered" evidence="2">
    <location>
        <begin position="145"/>
        <end position="174"/>
    </location>
</feature>
<dbReference type="InterPro" id="IPR007991">
    <property type="entry name" value="RNA_pol_I_trans_ini_fac_RRN3"/>
</dbReference>
<feature type="compositionally biased region" description="Low complexity" evidence="2">
    <location>
        <begin position="990"/>
        <end position="999"/>
    </location>
</feature>
<feature type="compositionally biased region" description="Low complexity" evidence="2">
    <location>
        <begin position="958"/>
        <end position="972"/>
    </location>
</feature>
<evidence type="ECO:0000256" key="1">
    <source>
        <dbReference type="ARBA" id="ARBA00010098"/>
    </source>
</evidence>
<dbReference type="GO" id="GO:0005634">
    <property type="term" value="C:nucleus"/>
    <property type="evidence" value="ECO:0007669"/>
    <property type="project" value="TreeGrafter"/>
</dbReference>
<feature type="compositionally biased region" description="Basic and acidic residues" evidence="2">
    <location>
        <begin position="1"/>
        <end position="10"/>
    </location>
</feature>
<feature type="compositionally biased region" description="Acidic residues" evidence="2">
    <location>
        <begin position="422"/>
        <end position="442"/>
    </location>
</feature>
<dbReference type="PANTHER" id="PTHR12790:SF0">
    <property type="entry name" value="RNA POLYMERASE I-SPECIFIC TRANSCRIPTION INITIATION FACTOR RRN3-RELATED"/>
    <property type="match status" value="1"/>
</dbReference>
<proteinExistence type="inferred from homology"/>
<accession>A0A8X7N853</accession>
<feature type="region of interest" description="Disordered" evidence="2">
    <location>
        <begin position="958"/>
        <end position="999"/>
    </location>
</feature>
<feature type="compositionally biased region" description="Acidic residues" evidence="2">
    <location>
        <begin position="468"/>
        <end position="478"/>
    </location>
</feature>
<comment type="caution">
    <text evidence="3">The sequence shown here is derived from an EMBL/GenBank/DDBJ whole genome shotgun (WGS) entry which is preliminary data.</text>
</comment>
<feature type="region of interest" description="Disordered" evidence="2">
    <location>
        <begin position="1150"/>
        <end position="1248"/>
    </location>
</feature>
<reference evidence="3" key="1">
    <citation type="submission" date="2016-04" db="EMBL/GenBank/DDBJ databases">
        <authorList>
            <person name="Nguyen H.D."/>
            <person name="Samba Siva P."/>
            <person name="Cullis J."/>
            <person name="Levesque C.A."/>
            <person name="Hambleton S."/>
        </authorList>
    </citation>
    <scope>NUCLEOTIDE SEQUENCE</scope>
    <source>
        <strain evidence="3">DAOMC 236422</strain>
    </source>
</reference>
<feature type="compositionally biased region" description="Low complexity" evidence="2">
    <location>
        <begin position="642"/>
        <end position="653"/>
    </location>
</feature>
<feature type="compositionally biased region" description="Acidic residues" evidence="2">
    <location>
        <begin position="1150"/>
        <end position="1171"/>
    </location>
</feature>
<feature type="compositionally biased region" description="Low complexity" evidence="2">
    <location>
        <begin position="40"/>
        <end position="58"/>
    </location>
</feature>
<name>A0A8X7N853_9BASI</name>
<dbReference type="GO" id="GO:0001042">
    <property type="term" value="F:RNA polymerase I core binding"/>
    <property type="evidence" value="ECO:0007669"/>
    <property type="project" value="TreeGrafter"/>
</dbReference>
<feature type="region of interest" description="Disordered" evidence="2">
    <location>
        <begin position="96"/>
        <end position="115"/>
    </location>
</feature>
<feature type="compositionally biased region" description="Low complexity" evidence="2">
    <location>
        <begin position="556"/>
        <end position="567"/>
    </location>
</feature>
<dbReference type="GO" id="GO:0006361">
    <property type="term" value="P:transcription initiation at RNA polymerase I promoter"/>
    <property type="evidence" value="ECO:0007669"/>
    <property type="project" value="InterPro"/>
</dbReference>
<feature type="compositionally biased region" description="Low complexity" evidence="2">
    <location>
        <begin position="145"/>
        <end position="157"/>
    </location>
</feature>
<dbReference type="Proteomes" id="UP000078113">
    <property type="component" value="Unassembled WGS sequence"/>
</dbReference>
<evidence type="ECO:0008006" key="5">
    <source>
        <dbReference type="Google" id="ProtNLM"/>
    </source>
</evidence>